<feature type="signal peptide" evidence="5">
    <location>
        <begin position="1"/>
        <end position="21"/>
    </location>
</feature>
<keyword evidence="7" id="KW-1185">Reference proteome</keyword>
<evidence type="ECO:0000256" key="4">
    <source>
        <dbReference type="SAM" id="Phobius"/>
    </source>
</evidence>
<evidence type="ECO:0000256" key="5">
    <source>
        <dbReference type="SAM" id="SignalP"/>
    </source>
</evidence>
<reference evidence="6" key="1">
    <citation type="journal article" date="2023" name="Mol. Phylogenet. Evol.">
        <title>Genome-scale phylogeny and comparative genomics of the fungal order Sordariales.</title>
        <authorList>
            <person name="Hensen N."/>
            <person name="Bonometti L."/>
            <person name="Westerberg I."/>
            <person name="Brannstrom I.O."/>
            <person name="Guillou S."/>
            <person name="Cros-Aarteil S."/>
            <person name="Calhoun S."/>
            <person name="Haridas S."/>
            <person name="Kuo A."/>
            <person name="Mondo S."/>
            <person name="Pangilinan J."/>
            <person name="Riley R."/>
            <person name="LaButti K."/>
            <person name="Andreopoulos B."/>
            <person name="Lipzen A."/>
            <person name="Chen C."/>
            <person name="Yan M."/>
            <person name="Daum C."/>
            <person name="Ng V."/>
            <person name="Clum A."/>
            <person name="Steindorff A."/>
            <person name="Ohm R.A."/>
            <person name="Martin F."/>
            <person name="Silar P."/>
            <person name="Natvig D.O."/>
            <person name="Lalanne C."/>
            <person name="Gautier V."/>
            <person name="Ament-Velasquez S.L."/>
            <person name="Kruys A."/>
            <person name="Hutchinson M.I."/>
            <person name="Powell A.J."/>
            <person name="Barry K."/>
            <person name="Miller A.N."/>
            <person name="Grigoriev I.V."/>
            <person name="Debuchy R."/>
            <person name="Gladieux P."/>
            <person name="Hiltunen Thoren M."/>
            <person name="Johannesson H."/>
        </authorList>
    </citation>
    <scope>NUCLEOTIDE SEQUENCE</scope>
    <source>
        <strain evidence="6">CBS 168.71</strain>
    </source>
</reference>
<protein>
    <submittedName>
        <fullName evidence="6">Uncharacterized protein</fullName>
    </submittedName>
</protein>
<keyword evidence="1" id="KW-0677">Repeat</keyword>
<feature type="repeat" description="ANK" evidence="3">
    <location>
        <begin position="1042"/>
        <end position="1074"/>
    </location>
</feature>
<keyword evidence="2 3" id="KW-0040">ANK repeat</keyword>
<gene>
    <name evidence="6" type="ORF">B0H64DRAFT_354020</name>
</gene>
<feature type="chain" id="PRO_5042167939" evidence="5">
    <location>
        <begin position="22"/>
        <end position="1098"/>
    </location>
</feature>
<dbReference type="RefSeq" id="XP_062661977.1">
    <property type="nucleotide sequence ID" value="XM_062801524.1"/>
</dbReference>
<dbReference type="PANTHER" id="PTHR24189:SF50">
    <property type="entry name" value="ANKYRIN REPEAT AND SOCS BOX PROTEIN 2"/>
    <property type="match status" value="1"/>
</dbReference>
<feature type="repeat" description="ANK" evidence="3">
    <location>
        <begin position="1075"/>
        <end position="1098"/>
    </location>
</feature>
<feature type="transmembrane region" description="Helical" evidence="4">
    <location>
        <begin position="61"/>
        <end position="83"/>
    </location>
</feature>
<feature type="transmembrane region" description="Helical" evidence="4">
    <location>
        <begin position="213"/>
        <end position="240"/>
    </location>
</feature>
<evidence type="ECO:0000256" key="3">
    <source>
        <dbReference type="PROSITE-ProRule" id="PRU00023"/>
    </source>
</evidence>
<dbReference type="EMBL" id="JAUEPN010000002">
    <property type="protein sequence ID" value="KAK3298463.1"/>
    <property type="molecule type" value="Genomic_DNA"/>
</dbReference>
<dbReference type="InterPro" id="IPR002110">
    <property type="entry name" value="Ankyrin_rpt"/>
</dbReference>
<name>A0AAE0HKW6_9PEZI</name>
<feature type="transmembrane region" description="Helical" evidence="4">
    <location>
        <begin position="348"/>
        <end position="369"/>
    </location>
</feature>
<dbReference type="SMART" id="SM00248">
    <property type="entry name" value="ANK"/>
    <property type="match status" value="3"/>
</dbReference>
<keyword evidence="4" id="KW-0812">Transmembrane</keyword>
<dbReference type="SUPFAM" id="SSF48403">
    <property type="entry name" value="Ankyrin repeat"/>
    <property type="match status" value="1"/>
</dbReference>
<feature type="non-terminal residue" evidence="6">
    <location>
        <position position="1098"/>
    </location>
</feature>
<evidence type="ECO:0000313" key="7">
    <source>
        <dbReference type="Proteomes" id="UP001278766"/>
    </source>
</evidence>
<dbReference type="Pfam" id="PF12796">
    <property type="entry name" value="Ank_2"/>
    <property type="match status" value="1"/>
</dbReference>
<dbReference type="Proteomes" id="UP001278766">
    <property type="component" value="Unassembled WGS sequence"/>
</dbReference>
<dbReference type="GeneID" id="87838472"/>
<dbReference type="InterPro" id="IPR036770">
    <property type="entry name" value="Ankyrin_rpt-contain_sf"/>
</dbReference>
<accession>A0AAE0HKW6</accession>
<dbReference type="PROSITE" id="PS50297">
    <property type="entry name" value="ANK_REP_REGION"/>
    <property type="match status" value="2"/>
</dbReference>
<proteinExistence type="predicted"/>
<evidence type="ECO:0000256" key="1">
    <source>
        <dbReference type="ARBA" id="ARBA00022737"/>
    </source>
</evidence>
<organism evidence="6 7">
    <name type="scientific">Chaetomium fimeti</name>
    <dbReference type="NCBI Taxonomy" id="1854472"/>
    <lineage>
        <taxon>Eukaryota</taxon>
        <taxon>Fungi</taxon>
        <taxon>Dikarya</taxon>
        <taxon>Ascomycota</taxon>
        <taxon>Pezizomycotina</taxon>
        <taxon>Sordariomycetes</taxon>
        <taxon>Sordariomycetidae</taxon>
        <taxon>Sordariales</taxon>
        <taxon>Chaetomiaceae</taxon>
        <taxon>Chaetomium</taxon>
    </lineage>
</organism>
<dbReference type="PROSITE" id="PS50088">
    <property type="entry name" value="ANK_REPEAT"/>
    <property type="match status" value="3"/>
</dbReference>
<dbReference type="InterPro" id="IPR050745">
    <property type="entry name" value="Multifunctional_regulatory"/>
</dbReference>
<sequence length="1098" mass="122341">MAKRYLFCVVWAAALVGVTVGADDLSDFSNNLATDIGPLLALFGESMTRQYLSESTSFLDYFIFAMAPIGILTAIVSTIRVCGHSSLRAFIGRSQEGDGVVEAELCTSTSRDVCELFNRGGITRVLGRPKIIELVYDAGYNTPPPGYVDDKAGLFLFQHYLQKYANSNGETLGSDWRRVKRRANSSDQGTTHSSFATHPNISLNVGIVKRPDWVFNTVAAIGFVLQAGVITLAGAGVWILRWDLNEGDGPAATINYAPSMYIIGTALMCGGMWSCAALIGQTTREVRFERVSRDQAAHSQSRLIWLQPGPQLIGDQSFDPFAHIEDTTKPLRMWTSSKKEDWDKVSHFELYTFVAVLAVVIGYIIQFIGLRGMKAWISLTQLGITIVMSLLRGSLRMQRLDRKGNKLLDMPDTVAGHELDWLAFELREHHEVYDPASTHPPGASQAGQRQAKLEDLIRTRVRLAHLTGHVSLGKLEDREYQLWEHGTIKVRAKAFKLAEAFRRIAETLLPKSMPYDTITLQVKVVDSPTADDEAGDREQLVPVILKPPQGKKMQTRWAIDSARVEAILGLWMWSLTSNERLDNPNATAKEKGHETVRVVSVGPDDHNWRRDLDRQGDMNFWLGSGTPTFTDATIDAVEGCYNHNLVDLFFLDSGDRWILRQHKQERRPLQSFQRLCGWDLVRESQSRQFGQQVGLRVQTCPIDGSLLDICAQELFVALVVALVVQNLVPLGSTTFVEDDGNVRFDNPAVSALATAFAESGLGTRSDALLCIIPALRNRLQMPSEKEMLTTSIRQAEAYRRQSEWERAETLLQWACQRHPLSTPAQDGDGSDDDDDLPAKAFRAIGELYRWALAQASDGVTQKFGRDGISWMRDQFSSTGEEGNQGTEILDCYQTIEKKIDQLRPSNVPPRPEIFKQLARATHDRDRTEALYLLCLVKTGDFKSPVLQPALPQAVRNGWHEVASAMLEMKADPNKMDDDGRTALTYCAELGFDIERYLDHGAFADLPDGQEHTPLLYAAKHGHRAIVDRLLEEDVETRNKKSSGQTPLVWATEGGHSSVVDLLLERGANIDAKDKEGFPALLVAARDGHKSVVDVLLKR</sequence>
<reference evidence="6" key="2">
    <citation type="submission" date="2023-06" db="EMBL/GenBank/DDBJ databases">
        <authorList>
            <consortium name="Lawrence Berkeley National Laboratory"/>
            <person name="Haridas S."/>
            <person name="Hensen N."/>
            <person name="Bonometti L."/>
            <person name="Westerberg I."/>
            <person name="Brannstrom I.O."/>
            <person name="Guillou S."/>
            <person name="Cros-Aarteil S."/>
            <person name="Calhoun S."/>
            <person name="Kuo A."/>
            <person name="Mondo S."/>
            <person name="Pangilinan J."/>
            <person name="Riley R."/>
            <person name="Labutti K."/>
            <person name="Andreopoulos B."/>
            <person name="Lipzen A."/>
            <person name="Chen C."/>
            <person name="Yanf M."/>
            <person name="Daum C."/>
            <person name="Ng V."/>
            <person name="Clum A."/>
            <person name="Steindorff A."/>
            <person name="Ohm R."/>
            <person name="Martin F."/>
            <person name="Silar P."/>
            <person name="Natvig D."/>
            <person name="Lalanne C."/>
            <person name="Gautier V."/>
            <person name="Ament-Velasquez S.L."/>
            <person name="Kruys A."/>
            <person name="Hutchinson M.I."/>
            <person name="Powell A.J."/>
            <person name="Barry K."/>
            <person name="Miller A.N."/>
            <person name="Grigoriev I.V."/>
            <person name="Debuchy R."/>
            <person name="Gladieux P."/>
            <person name="Thoren M.H."/>
            <person name="Johannesson H."/>
        </authorList>
    </citation>
    <scope>NUCLEOTIDE SEQUENCE</scope>
    <source>
        <strain evidence="6">CBS 168.71</strain>
    </source>
</reference>
<dbReference type="PANTHER" id="PTHR24189">
    <property type="entry name" value="MYOTROPHIN"/>
    <property type="match status" value="1"/>
</dbReference>
<dbReference type="AlphaFoldDB" id="A0AAE0HKW6"/>
<feature type="transmembrane region" description="Helical" evidence="4">
    <location>
        <begin position="260"/>
        <end position="280"/>
    </location>
</feature>
<evidence type="ECO:0000256" key="2">
    <source>
        <dbReference type="ARBA" id="ARBA00023043"/>
    </source>
</evidence>
<dbReference type="Gene3D" id="1.25.40.20">
    <property type="entry name" value="Ankyrin repeat-containing domain"/>
    <property type="match status" value="1"/>
</dbReference>
<evidence type="ECO:0000313" key="6">
    <source>
        <dbReference type="EMBL" id="KAK3298463.1"/>
    </source>
</evidence>
<keyword evidence="4" id="KW-1133">Transmembrane helix</keyword>
<keyword evidence="4" id="KW-0472">Membrane</keyword>
<keyword evidence="5" id="KW-0732">Signal</keyword>
<comment type="caution">
    <text evidence="6">The sequence shown here is derived from an EMBL/GenBank/DDBJ whole genome shotgun (WGS) entry which is preliminary data.</text>
</comment>
<feature type="repeat" description="ANK" evidence="3">
    <location>
        <begin position="1009"/>
        <end position="1041"/>
    </location>
</feature>
<dbReference type="PRINTS" id="PR01415">
    <property type="entry name" value="ANKYRIN"/>
</dbReference>